<evidence type="ECO:0000313" key="3">
    <source>
        <dbReference type="Proteomes" id="UP000265703"/>
    </source>
</evidence>
<dbReference type="EMBL" id="QKYT01000020">
    <property type="protein sequence ID" value="RIA98101.1"/>
    <property type="molecule type" value="Genomic_DNA"/>
</dbReference>
<accession>A0A397TSP2</accession>
<proteinExistence type="predicted"/>
<reference evidence="2 3" key="1">
    <citation type="submission" date="2018-06" db="EMBL/GenBank/DDBJ databases">
        <title>Comparative genomics reveals the genomic features of Rhizophagus irregularis, R. cerebriforme, R. diaphanum and Gigaspora rosea, and their symbiotic lifestyle signature.</title>
        <authorList>
            <person name="Morin E."/>
            <person name="San Clemente H."/>
            <person name="Chen E.C.H."/>
            <person name="De La Providencia I."/>
            <person name="Hainaut M."/>
            <person name="Kuo A."/>
            <person name="Kohler A."/>
            <person name="Murat C."/>
            <person name="Tang N."/>
            <person name="Roy S."/>
            <person name="Loubradou J."/>
            <person name="Henrissat B."/>
            <person name="Grigoriev I.V."/>
            <person name="Corradi N."/>
            <person name="Roux C."/>
            <person name="Martin F.M."/>
        </authorList>
    </citation>
    <scope>NUCLEOTIDE SEQUENCE [LARGE SCALE GENOMIC DNA]</scope>
    <source>
        <strain evidence="2 3">DAOM 227022</strain>
    </source>
</reference>
<dbReference type="Proteomes" id="UP000265703">
    <property type="component" value="Unassembled WGS sequence"/>
</dbReference>
<feature type="region of interest" description="Disordered" evidence="1">
    <location>
        <begin position="55"/>
        <end position="76"/>
    </location>
</feature>
<gene>
    <name evidence="2" type="ORF">C1645_813148</name>
</gene>
<protein>
    <submittedName>
        <fullName evidence="2">Uncharacterized protein</fullName>
    </submittedName>
</protein>
<organism evidence="2 3">
    <name type="scientific">Glomus cerebriforme</name>
    <dbReference type="NCBI Taxonomy" id="658196"/>
    <lineage>
        <taxon>Eukaryota</taxon>
        <taxon>Fungi</taxon>
        <taxon>Fungi incertae sedis</taxon>
        <taxon>Mucoromycota</taxon>
        <taxon>Glomeromycotina</taxon>
        <taxon>Glomeromycetes</taxon>
        <taxon>Glomerales</taxon>
        <taxon>Glomeraceae</taxon>
        <taxon>Glomus</taxon>
    </lineage>
</organism>
<comment type="caution">
    <text evidence="2">The sequence shown here is derived from an EMBL/GenBank/DDBJ whole genome shotgun (WGS) entry which is preliminary data.</text>
</comment>
<keyword evidence="3" id="KW-1185">Reference proteome</keyword>
<feature type="compositionally biased region" description="Basic and acidic residues" evidence="1">
    <location>
        <begin position="65"/>
        <end position="76"/>
    </location>
</feature>
<sequence length="227" mass="25288">MEEHHAQDEEIKNIKLSFSSPDLWNLIKSPNLDDTNNINNTSSANVNYQYRCDDVPSPLGSLPKKGKDPSKSNKQRIDDVVIDTPDFELPTPCINTNNNNITSRMSHPRACSSSNTVITELPHTDAHVVTPMQDIILLEPINISTNCNNDSDQSPTVASDYPSNVSILMDTSSINDTLIKKTNNKKKKKLKQDLETEMVAPIEVVQPHVLTDLLIDVSEHDIAPQIH</sequence>
<evidence type="ECO:0000256" key="1">
    <source>
        <dbReference type="SAM" id="MobiDB-lite"/>
    </source>
</evidence>
<evidence type="ECO:0000313" key="2">
    <source>
        <dbReference type="EMBL" id="RIA98101.1"/>
    </source>
</evidence>
<name>A0A397TSP2_9GLOM</name>
<dbReference type="AlphaFoldDB" id="A0A397TSP2"/>